<comment type="caution">
    <text evidence="4">The sequence shown here is derived from an EMBL/GenBank/DDBJ whole genome shotgun (WGS) entry which is preliminary data.</text>
</comment>
<evidence type="ECO:0000313" key="4">
    <source>
        <dbReference type="EMBL" id="MBZ4033829.1"/>
    </source>
</evidence>
<gene>
    <name evidence="4" type="ORF">K6T82_03565</name>
</gene>
<keyword evidence="2" id="KW-0472">Membrane</keyword>
<sequence length="554" mass="65453">MVFNYGSAQKTSFIIPDSLKKKSYEYLDDRLYTLKNDSTLASLYAYAFLNKAKLEKNPKEIMNGYQNLMLISPDRIRSIYIDSILYTAKKSKSNALIGSAYLSKGTYFYGLKQQKLAMDNYLTANSYLSKTNDKYQIHKVKYCIALTKFYIGFYDEAVSLLRECVDFYKNVESRPYLNSIHMLGLCYNKLGNYGLCTQMNALGISESKRLKSTVMIPYFNHSEGINDYFRKNYFESINKIESSLEAIIENKDFANVAIGNFYIGKSYWSLNKKQKAVEHFQIVDNIFKEKKYLRPDLRQTFELLINYYKTINNLDKQLYYIEELLKADTLLVENNKYIISKIHKQYDTKELISEKEKILVEKQEIANDLKKEKYYDVIFVVIIFLLFIFIFWQTRRHYRKRKVYEKNYKLLMDELDGVKNKPRNKVEKEPIKDISSETIALILKQLEKFEKEKKFLEKDWNLVTLSAAFNSNTKYLASILNYYRDMRIHEYINGLRIEYIINLLRTKPIYRKYTYAALAQEAGFSSTQRFANAFLARAGMPVNYFIDQIKKTTS</sequence>
<dbReference type="Gene3D" id="1.25.40.10">
    <property type="entry name" value="Tetratricopeptide repeat domain"/>
    <property type="match status" value="2"/>
</dbReference>
<dbReference type="AlphaFoldDB" id="A0A9X1H8E0"/>
<name>A0A9X1H8E0_9FLAO</name>
<dbReference type="InterPro" id="IPR018060">
    <property type="entry name" value="HTH_AraC"/>
</dbReference>
<evidence type="ECO:0000256" key="2">
    <source>
        <dbReference type="SAM" id="Phobius"/>
    </source>
</evidence>
<dbReference type="PROSITE" id="PS01124">
    <property type="entry name" value="HTH_ARAC_FAMILY_2"/>
    <property type="match status" value="1"/>
</dbReference>
<evidence type="ECO:0000259" key="3">
    <source>
        <dbReference type="PROSITE" id="PS01124"/>
    </source>
</evidence>
<keyword evidence="1" id="KW-0175">Coiled coil</keyword>
<feature type="coiled-coil region" evidence="1">
    <location>
        <begin position="401"/>
        <end position="459"/>
    </location>
</feature>
<keyword evidence="2" id="KW-0812">Transmembrane</keyword>
<organism evidence="4 5">
    <name type="scientific">Flavobacterium potami</name>
    <dbReference type="NCBI Taxonomy" id="2872310"/>
    <lineage>
        <taxon>Bacteria</taxon>
        <taxon>Pseudomonadati</taxon>
        <taxon>Bacteroidota</taxon>
        <taxon>Flavobacteriia</taxon>
        <taxon>Flavobacteriales</taxon>
        <taxon>Flavobacteriaceae</taxon>
        <taxon>Flavobacterium</taxon>
    </lineage>
</organism>
<reference evidence="4 5" key="1">
    <citation type="journal article" date="2023" name="Antonie Van Leeuwenhoek">
        <title>Flavobacterium potami sp. nov., a multi-metal resistance genes harbouring bacterium isolated from shallow river silt.</title>
        <authorList>
            <person name="Li S."/>
            <person name="Mao S."/>
            <person name="Mu W."/>
            <person name="Guo B."/>
            <person name="Li C."/>
            <person name="Zhu Q."/>
            <person name="Hou X."/>
            <person name="Zhao Y."/>
            <person name="Wei S."/>
            <person name="Liu H."/>
            <person name="Liu A."/>
        </authorList>
    </citation>
    <scope>NUCLEOTIDE SEQUENCE [LARGE SCALE GENOMIC DNA]</scope>
    <source>
        <strain evidence="4 5">17A</strain>
    </source>
</reference>
<keyword evidence="2" id="KW-1133">Transmembrane helix</keyword>
<dbReference type="Gene3D" id="1.10.10.60">
    <property type="entry name" value="Homeodomain-like"/>
    <property type="match status" value="1"/>
</dbReference>
<feature type="domain" description="HTH araC/xylS-type" evidence="3">
    <location>
        <begin position="436"/>
        <end position="548"/>
    </location>
</feature>
<dbReference type="InterPro" id="IPR011990">
    <property type="entry name" value="TPR-like_helical_dom_sf"/>
</dbReference>
<dbReference type="Proteomes" id="UP001139366">
    <property type="component" value="Unassembled WGS sequence"/>
</dbReference>
<dbReference type="GO" id="GO:0003700">
    <property type="term" value="F:DNA-binding transcription factor activity"/>
    <property type="evidence" value="ECO:0007669"/>
    <property type="project" value="InterPro"/>
</dbReference>
<dbReference type="EMBL" id="JAINUY010000001">
    <property type="protein sequence ID" value="MBZ4033829.1"/>
    <property type="molecule type" value="Genomic_DNA"/>
</dbReference>
<proteinExistence type="predicted"/>
<evidence type="ECO:0000256" key="1">
    <source>
        <dbReference type="SAM" id="Coils"/>
    </source>
</evidence>
<dbReference type="GO" id="GO:0043565">
    <property type="term" value="F:sequence-specific DNA binding"/>
    <property type="evidence" value="ECO:0007669"/>
    <property type="project" value="InterPro"/>
</dbReference>
<evidence type="ECO:0000313" key="5">
    <source>
        <dbReference type="Proteomes" id="UP001139366"/>
    </source>
</evidence>
<protein>
    <submittedName>
        <fullName evidence="4">AraC family transcriptional regulator</fullName>
    </submittedName>
</protein>
<accession>A0A9X1H8E0</accession>
<keyword evidence="5" id="KW-1185">Reference proteome</keyword>
<feature type="transmembrane region" description="Helical" evidence="2">
    <location>
        <begin position="374"/>
        <end position="392"/>
    </location>
</feature>
<dbReference type="SUPFAM" id="SSF48452">
    <property type="entry name" value="TPR-like"/>
    <property type="match status" value="1"/>
</dbReference>
<dbReference type="SMART" id="SM00342">
    <property type="entry name" value="HTH_ARAC"/>
    <property type="match status" value="1"/>
</dbReference>